<organism evidence="1 2">
    <name type="scientific">Novipirellula herctigrandis</name>
    <dbReference type="NCBI Taxonomy" id="2527986"/>
    <lineage>
        <taxon>Bacteria</taxon>
        <taxon>Pseudomonadati</taxon>
        <taxon>Planctomycetota</taxon>
        <taxon>Planctomycetia</taxon>
        <taxon>Pirellulales</taxon>
        <taxon>Pirellulaceae</taxon>
        <taxon>Novipirellula</taxon>
    </lineage>
</organism>
<comment type="caution">
    <text evidence="1">The sequence shown here is derived from an EMBL/GenBank/DDBJ whole genome shotgun (WGS) entry which is preliminary data.</text>
</comment>
<dbReference type="EMBL" id="SJPJ01000001">
    <property type="protein sequence ID" value="TWT82897.1"/>
    <property type="molecule type" value="Genomic_DNA"/>
</dbReference>
<evidence type="ECO:0000313" key="2">
    <source>
        <dbReference type="Proteomes" id="UP000315010"/>
    </source>
</evidence>
<name>A0A5C5Z754_9BACT</name>
<evidence type="ECO:0000313" key="1">
    <source>
        <dbReference type="EMBL" id="TWT82897.1"/>
    </source>
</evidence>
<keyword evidence="2" id="KW-1185">Reference proteome</keyword>
<dbReference type="NCBIfam" id="TIGR03000">
    <property type="entry name" value="plancto_dom_1"/>
    <property type="match status" value="2"/>
</dbReference>
<dbReference type="InterPro" id="IPR017460">
    <property type="entry name" value="CHP03000_planctomycetes"/>
</dbReference>
<dbReference type="Proteomes" id="UP000315010">
    <property type="component" value="Unassembled WGS sequence"/>
</dbReference>
<protein>
    <recommendedName>
        <fullName evidence="3">TIGR03000 domain-containing protein</fullName>
    </recommendedName>
</protein>
<sequence length="429" mass="45220">MGGQTALVVLVCFLTEGYSTVTKYFKFLTIASAIILFASVPDPVFAGGSYGGSYGSSVSYSCTGGGSSGGYTAYSSGSSGGRVGPLRRLFAAIRSRRAARHRSSGSSGGSRGGVSYASYNSGGCSGGNVSNASYSSYGSSGGSGMSFNSYVVPTVDSYPMSYESQSYGLDTGYESPIIESSYQPYSAPLDSVPMGDTIIDGGYDSGVIQDSGPSVIADPVFNDSASIEGETIDNSNRYESAKPKLDVDAALLTVAVPEHAVVTVNGHATTSDGNVRQFMSRGLQEGYVYTYVVNVDYDFNGENKSESKSIKLRPGDVEQVVFETPQQTEEQPKTSDNQPETSDVVTVVKLHVPKGAEVTLAGNPTKGQGSIRTFRTTQLKVGEQWTDYTIRVTAVVNGQAVSKERTVNVAAGSNTELTFEFEESSFAQR</sequence>
<dbReference type="AlphaFoldDB" id="A0A5C5Z754"/>
<accession>A0A5C5Z754</accession>
<evidence type="ECO:0008006" key="3">
    <source>
        <dbReference type="Google" id="ProtNLM"/>
    </source>
</evidence>
<proteinExistence type="predicted"/>
<gene>
    <name evidence="1" type="ORF">CA13_43600</name>
</gene>
<reference evidence="1 2" key="1">
    <citation type="submission" date="2019-02" db="EMBL/GenBank/DDBJ databases">
        <title>Deep-cultivation of Planctomycetes and their phenomic and genomic characterization uncovers novel biology.</title>
        <authorList>
            <person name="Wiegand S."/>
            <person name="Jogler M."/>
            <person name="Boedeker C."/>
            <person name="Pinto D."/>
            <person name="Vollmers J."/>
            <person name="Rivas-Marin E."/>
            <person name="Kohn T."/>
            <person name="Peeters S.H."/>
            <person name="Heuer A."/>
            <person name="Rast P."/>
            <person name="Oberbeckmann S."/>
            <person name="Bunk B."/>
            <person name="Jeske O."/>
            <person name="Meyerdierks A."/>
            <person name="Storesund J.E."/>
            <person name="Kallscheuer N."/>
            <person name="Luecker S."/>
            <person name="Lage O.M."/>
            <person name="Pohl T."/>
            <person name="Merkel B.J."/>
            <person name="Hornburger P."/>
            <person name="Mueller R.-W."/>
            <person name="Bruemmer F."/>
            <person name="Labrenz M."/>
            <person name="Spormann A.M."/>
            <person name="Op Den Camp H."/>
            <person name="Overmann J."/>
            <person name="Amann R."/>
            <person name="Jetten M.S.M."/>
            <person name="Mascher T."/>
            <person name="Medema M.H."/>
            <person name="Devos D.P."/>
            <person name="Kaster A.-K."/>
            <person name="Ovreas L."/>
            <person name="Rohde M."/>
            <person name="Galperin M.Y."/>
            <person name="Jogler C."/>
        </authorList>
    </citation>
    <scope>NUCLEOTIDE SEQUENCE [LARGE SCALE GENOMIC DNA]</scope>
    <source>
        <strain evidence="1 2">CA13</strain>
    </source>
</reference>